<protein>
    <recommendedName>
        <fullName evidence="7">Pyridoxal 5'-phosphate synthase subunit PdxT</fullName>
        <ecNumber evidence="7">4.3.3.6</ecNumber>
    </recommendedName>
    <alternativeName>
        <fullName evidence="7">Pdx2</fullName>
    </alternativeName>
    <alternativeName>
        <fullName evidence="7">Pyridoxal 5'-phosphate synthase glutaminase subunit</fullName>
        <ecNumber evidence="7">3.5.1.2</ecNumber>
    </alternativeName>
</protein>
<dbReference type="PANTHER" id="PTHR31559:SF0">
    <property type="entry name" value="PYRIDOXAL 5'-PHOSPHATE SYNTHASE SUBUNIT SNO1-RELATED"/>
    <property type="match status" value="1"/>
</dbReference>
<evidence type="ECO:0000313" key="8">
    <source>
        <dbReference type="EMBL" id="MDQ0116301.1"/>
    </source>
</evidence>
<dbReference type="GO" id="GO:0036381">
    <property type="term" value="F:pyridoxal 5'-phosphate synthase (glutamine hydrolysing) activity"/>
    <property type="evidence" value="ECO:0007669"/>
    <property type="project" value="UniProtKB-EC"/>
</dbReference>
<dbReference type="EMBL" id="JAUSSU010000018">
    <property type="protein sequence ID" value="MDQ0116301.1"/>
    <property type="molecule type" value="Genomic_DNA"/>
</dbReference>
<evidence type="ECO:0000256" key="6">
    <source>
        <dbReference type="ARBA" id="ARBA00049534"/>
    </source>
</evidence>
<feature type="binding site" evidence="7">
    <location>
        <begin position="151"/>
        <end position="152"/>
    </location>
    <ligand>
        <name>L-glutamine</name>
        <dbReference type="ChEBI" id="CHEBI:58359"/>
    </ligand>
</feature>
<organism evidence="8 9">
    <name type="scientific">Paenibacillus harenae</name>
    <dbReference type="NCBI Taxonomy" id="306543"/>
    <lineage>
        <taxon>Bacteria</taxon>
        <taxon>Bacillati</taxon>
        <taxon>Bacillota</taxon>
        <taxon>Bacilli</taxon>
        <taxon>Bacillales</taxon>
        <taxon>Paenibacillaceae</taxon>
        <taxon>Paenibacillus</taxon>
    </lineage>
</organism>
<dbReference type="SUPFAM" id="SSF52317">
    <property type="entry name" value="Class I glutamine amidotransferase-like"/>
    <property type="match status" value="1"/>
</dbReference>
<gene>
    <name evidence="7" type="primary">pdxT</name>
    <name evidence="8" type="ORF">J2T15_005777</name>
</gene>
<comment type="similarity">
    <text evidence="1 7">Belongs to the glutaminase PdxT/SNO family.</text>
</comment>
<dbReference type="CDD" id="cd01749">
    <property type="entry name" value="GATase1_PB"/>
    <property type="match status" value="1"/>
</dbReference>
<dbReference type="PIRSF" id="PIRSF005639">
    <property type="entry name" value="Glut_amidoT_SNO"/>
    <property type="match status" value="1"/>
</dbReference>
<dbReference type="PROSITE" id="PS51273">
    <property type="entry name" value="GATASE_TYPE_1"/>
    <property type="match status" value="1"/>
</dbReference>
<comment type="caution">
    <text evidence="8">The sequence shown here is derived from an EMBL/GenBank/DDBJ whole genome shotgun (WGS) entry which is preliminary data.</text>
</comment>
<reference evidence="8 9" key="1">
    <citation type="submission" date="2023-07" db="EMBL/GenBank/DDBJ databases">
        <title>Sorghum-associated microbial communities from plants grown in Nebraska, USA.</title>
        <authorList>
            <person name="Schachtman D."/>
        </authorList>
    </citation>
    <scope>NUCLEOTIDE SEQUENCE [LARGE SCALE GENOMIC DNA]</scope>
    <source>
        <strain evidence="8 9">CC482</strain>
    </source>
</reference>
<sequence length="212" mass="23088">MQIHCAAGFSFVKEGESVMKIGVLALQGAVAEHIRSLEAAGAEAVAVKRVEQLDELEGLVIPGGESTTIGKLMRNYGFIDAVRQFAGQGKPLFGTCAGLIVLAEEIEGQEEAHLRLMDMTVARNAFGRQRESFETDLDVKGIDEPIRAVFIRAPLIKKVGKDVDVLSTYNDEIVTARQGHLLAASYHPELTDDYRLHAYFVDMVKEAAASKA</sequence>
<dbReference type="InterPro" id="IPR021196">
    <property type="entry name" value="PdxT/SNO_CS"/>
</dbReference>
<evidence type="ECO:0000256" key="5">
    <source>
        <dbReference type="ARBA" id="ARBA00023239"/>
    </source>
</evidence>
<dbReference type="EC" id="3.5.1.2" evidence="7"/>
<comment type="catalytic activity">
    <reaction evidence="6 7">
        <text>L-glutamine + H2O = L-glutamate + NH4(+)</text>
        <dbReference type="Rhea" id="RHEA:15889"/>
        <dbReference type="ChEBI" id="CHEBI:15377"/>
        <dbReference type="ChEBI" id="CHEBI:28938"/>
        <dbReference type="ChEBI" id="CHEBI:29985"/>
        <dbReference type="ChEBI" id="CHEBI:58359"/>
        <dbReference type="EC" id="3.5.1.2"/>
    </reaction>
</comment>
<keyword evidence="2 7" id="KW-0378">Hydrolase</keyword>
<dbReference type="EC" id="4.3.3.6" evidence="7"/>
<proteinExistence type="inferred from homology"/>
<evidence type="ECO:0000256" key="4">
    <source>
        <dbReference type="ARBA" id="ARBA00022962"/>
    </source>
</evidence>
<dbReference type="PROSITE" id="PS51130">
    <property type="entry name" value="PDXT_SNO_2"/>
    <property type="match status" value="1"/>
</dbReference>
<evidence type="ECO:0000256" key="7">
    <source>
        <dbReference type="HAMAP-Rule" id="MF_01615"/>
    </source>
</evidence>
<dbReference type="HAMAP" id="MF_01615">
    <property type="entry name" value="PdxT"/>
    <property type="match status" value="1"/>
</dbReference>
<feature type="binding site" evidence="7">
    <location>
        <begin position="64"/>
        <end position="66"/>
    </location>
    <ligand>
        <name>L-glutamine</name>
        <dbReference type="ChEBI" id="CHEBI:58359"/>
    </ligand>
</feature>
<keyword evidence="9" id="KW-1185">Reference proteome</keyword>
<dbReference type="Gene3D" id="3.40.50.880">
    <property type="match status" value="1"/>
</dbReference>
<feature type="binding site" evidence="7">
    <location>
        <position position="123"/>
    </location>
    <ligand>
        <name>L-glutamine</name>
        <dbReference type="ChEBI" id="CHEBI:58359"/>
    </ligand>
</feature>
<feature type="active site" description="Charge relay system" evidence="7">
    <location>
        <position position="187"/>
    </location>
</feature>
<comment type="subunit">
    <text evidence="7">In the presence of PdxS, forms a dodecamer of heterodimers. Only shows activity in the heterodimer.</text>
</comment>
<dbReference type="NCBIfam" id="TIGR03800">
    <property type="entry name" value="PLP_synth_Pdx2"/>
    <property type="match status" value="1"/>
</dbReference>
<keyword evidence="3 7" id="KW-0663">Pyridoxal phosphate</keyword>
<accession>A0ABT9U9G5</accession>
<comment type="pathway">
    <text evidence="7">Cofactor biosynthesis; pyridoxal 5'-phosphate biosynthesis.</text>
</comment>
<keyword evidence="5 7" id="KW-0456">Lyase</keyword>
<evidence type="ECO:0000313" key="9">
    <source>
        <dbReference type="Proteomes" id="UP001229346"/>
    </source>
</evidence>
<evidence type="ECO:0000256" key="2">
    <source>
        <dbReference type="ARBA" id="ARBA00022801"/>
    </source>
</evidence>
<feature type="active site" description="Charge relay system" evidence="7">
    <location>
        <position position="189"/>
    </location>
</feature>
<dbReference type="Proteomes" id="UP001229346">
    <property type="component" value="Unassembled WGS sequence"/>
</dbReference>
<dbReference type="PANTHER" id="PTHR31559">
    <property type="entry name" value="PYRIDOXAL 5'-PHOSPHATE SYNTHASE SUBUNIT SNO"/>
    <property type="match status" value="1"/>
</dbReference>
<evidence type="ECO:0000256" key="1">
    <source>
        <dbReference type="ARBA" id="ARBA00008345"/>
    </source>
</evidence>
<dbReference type="InterPro" id="IPR029062">
    <property type="entry name" value="Class_I_gatase-like"/>
</dbReference>
<dbReference type="InterPro" id="IPR002161">
    <property type="entry name" value="PdxT/SNO"/>
</dbReference>
<keyword evidence="4 7" id="KW-0315">Glutamine amidotransferase</keyword>
<evidence type="ECO:0000256" key="3">
    <source>
        <dbReference type="ARBA" id="ARBA00022898"/>
    </source>
</evidence>
<comment type="function">
    <text evidence="7">Catalyzes the hydrolysis of glutamine to glutamate and ammonia as part of the biosynthesis of pyridoxal 5'-phosphate. The resulting ammonia molecule is channeled to the active site of PdxS.</text>
</comment>
<comment type="catalytic activity">
    <reaction evidence="7">
        <text>aldehydo-D-ribose 5-phosphate + D-glyceraldehyde 3-phosphate + L-glutamine = pyridoxal 5'-phosphate + L-glutamate + phosphate + 3 H2O + H(+)</text>
        <dbReference type="Rhea" id="RHEA:31507"/>
        <dbReference type="ChEBI" id="CHEBI:15377"/>
        <dbReference type="ChEBI" id="CHEBI:15378"/>
        <dbReference type="ChEBI" id="CHEBI:29985"/>
        <dbReference type="ChEBI" id="CHEBI:43474"/>
        <dbReference type="ChEBI" id="CHEBI:58273"/>
        <dbReference type="ChEBI" id="CHEBI:58359"/>
        <dbReference type="ChEBI" id="CHEBI:59776"/>
        <dbReference type="ChEBI" id="CHEBI:597326"/>
        <dbReference type="EC" id="4.3.3.6"/>
    </reaction>
</comment>
<dbReference type="PROSITE" id="PS01236">
    <property type="entry name" value="PDXT_SNO_1"/>
    <property type="match status" value="1"/>
</dbReference>
<name>A0ABT9U9G5_PAEHA</name>
<feature type="active site" description="Nucleophile" evidence="7">
    <location>
        <position position="96"/>
    </location>
</feature>
<dbReference type="Pfam" id="PF01174">
    <property type="entry name" value="SNO"/>
    <property type="match status" value="1"/>
</dbReference>